<dbReference type="Proteomes" id="UP000324832">
    <property type="component" value="Unassembled WGS sequence"/>
</dbReference>
<keyword evidence="2" id="KW-1185">Reference proteome</keyword>
<dbReference type="CDD" id="cd23767">
    <property type="entry name" value="IQCD"/>
    <property type="match status" value="1"/>
</dbReference>
<dbReference type="InterPro" id="IPR000048">
    <property type="entry name" value="IQ_motif_EF-hand-BS"/>
</dbReference>
<proteinExistence type="predicted"/>
<feature type="non-terminal residue" evidence="1">
    <location>
        <position position="119"/>
    </location>
</feature>
<protein>
    <submittedName>
        <fullName evidence="1">Uncharacterized protein</fullName>
    </submittedName>
</protein>
<dbReference type="EMBL" id="FZQP02003311">
    <property type="protein sequence ID" value="VVC97741.1"/>
    <property type="molecule type" value="Genomic_DNA"/>
</dbReference>
<dbReference type="Pfam" id="PF00612">
    <property type="entry name" value="IQ"/>
    <property type="match status" value="1"/>
</dbReference>
<accession>A0A5E4QJ68</accession>
<gene>
    <name evidence="1" type="ORF">LSINAPIS_LOCUS8960</name>
</gene>
<evidence type="ECO:0000313" key="1">
    <source>
        <dbReference type="EMBL" id="VVC97741.1"/>
    </source>
</evidence>
<name>A0A5E4QJ68_9NEOP</name>
<sequence length="119" mass="13549">MSTKTYNALISETSELIGECTQADEAIFEAGPSEKSTFNPILSELRVRGQFMKEIRLLKEKGRDQKGEMSASAATAIQRVWRGFIARRATRKRKQKEQLLIGMELPPYLESKEIKKAEK</sequence>
<evidence type="ECO:0000313" key="2">
    <source>
        <dbReference type="Proteomes" id="UP000324832"/>
    </source>
</evidence>
<dbReference type="PROSITE" id="PS50096">
    <property type="entry name" value="IQ"/>
    <property type="match status" value="1"/>
</dbReference>
<organism evidence="1 2">
    <name type="scientific">Leptidea sinapis</name>
    <dbReference type="NCBI Taxonomy" id="189913"/>
    <lineage>
        <taxon>Eukaryota</taxon>
        <taxon>Metazoa</taxon>
        <taxon>Ecdysozoa</taxon>
        <taxon>Arthropoda</taxon>
        <taxon>Hexapoda</taxon>
        <taxon>Insecta</taxon>
        <taxon>Pterygota</taxon>
        <taxon>Neoptera</taxon>
        <taxon>Endopterygota</taxon>
        <taxon>Lepidoptera</taxon>
        <taxon>Glossata</taxon>
        <taxon>Ditrysia</taxon>
        <taxon>Papilionoidea</taxon>
        <taxon>Pieridae</taxon>
        <taxon>Dismorphiinae</taxon>
        <taxon>Leptidea</taxon>
    </lineage>
</organism>
<reference evidence="1 2" key="1">
    <citation type="submission" date="2017-07" db="EMBL/GenBank/DDBJ databases">
        <authorList>
            <person name="Talla V."/>
            <person name="Backstrom N."/>
        </authorList>
    </citation>
    <scope>NUCLEOTIDE SEQUENCE [LARGE SCALE GENOMIC DNA]</scope>
</reference>
<dbReference type="AlphaFoldDB" id="A0A5E4QJ68"/>